<keyword evidence="4 11" id="KW-0812">Transmembrane</keyword>
<dbReference type="GO" id="GO:0043337">
    <property type="term" value="F:cardiolipin synthase (CMP-forming)"/>
    <property type="evidence" value="ECO:0007669"/>
    <property type="project" value="TreeGrafter"/>
</dbReference>
<evidence type="ECO:0000256" key="10">
    <source>
        <dbReference type="RuleBase" id="RU003750"/>
    </source>
</evidence>
<dbReference type="InterPro" id="IPR050324">
    <property type="entry name" value="CDP-alcohol_PTase-I"/>
</dbReference>
<evidence type="ECO:0000313" key="12">
    <source>
        <dbReference type="EMBL" id="GMM45286.1"/>
    </source>
</evidence>
<dbReference type="EMBL" id="BTGB01000002">
    <property type="protein sequence ID" value="GMM45286.1"/>
    <property type="molecule type" value="Genomic_DNA"/>
</dbReference>
<organism evidence="12 13">
    <name type="scientific">Pichia kluyveri</name>
    <name type="common">Yeast</name>
    <dbReference type="NCBI Taxonomy" id="36015"/>
    <lineage>
        <taxon>Eukaryota</taxon>
        <taxon>Fungi</taxon>
        <taxon>Dikarya</taxon>
        <taxon>Ascomycota</taxon>
        <taxon>Saccharomycotina</taxon>
        <taxon>Pichiomycetes</taxon>
        <taxon>Pichiales</taxon>
        <taxon>Pichiaceae</taxon>
        <taxon>Pichia</taxon>
    </lineage>
</organism>
<dbReference type="Gene3D" id="1.20.120.1760">
    <property type="match status" value="1"/>
</dbReference>
<comment type="subcellular location">
    <subcellularLocation>
        <location evidence="1">Membrane</location>
        <topology evidence="1">Multi-pass membrane protein</topology>
    </subcellularLocation>
</comment>
<proteinExistence type="inferred from homology"/>
<keyword evidence="8" id="KW-0594">Phospholipid biosynthesis</keyword>
<evidence type="ECO:0000256" key="7">
    <source>
        <dbReference type="ARBA" id="ARBA00023136"/>
    </source>
</evidence>
<accession>A0AAV5R1C5</accession>
<comment type="caution">
    <text evidence="12">The sequence shown here is derived from an EMBL/GenBank/DDBJ whole genome shotgun (WGS) entry which is preliminary data.</text>
</comment>
<dbReference type="PANTHER" id="PTHR14269">
    <property type="entry name" value="CDP-DIACYLGLYCEROL--GLYCEROL-3-PHOSPHATE 3-PHOSPHATIDYLTRANSFERASE-RELATED"/>
    <property type="match status" value="1"/>
</dbReference>
<dbReference type="Proteomes" id="UP001378960">
    <property type="component" value="Unassembled WGS sequence"/>
</dbReference>
<dbReference type="InterPro" id="IPR000462">
    <property type="entry name" value="CDP-OH_P_trans"/>
</dbReference>
<keyword evidence="6" id="KW-0443">Lipid metabolism</keyword>
<dbReference type="AlphaFoldDB" id="A0AAV5R1C5"/>
<sequence>MIGLKKLTVGIQYSRYFTKSFSHPVKFGFDVVYRRQQFSTSICLKEKQDCHDLNEEKTIKNADRTTISQHAQKLIKDTKTNSNRVLKEGKEMIKKNKDQMTNISNDLKVKTIQRSKDLSANIKKIIPADIHENVYTVPNFLTFTRLVSAPAVGYLIVHGQVTLALSLFTYSCVTDFLDGFIARRWNLQSVVGSVIDPLADKMLMMICTVCLATTSEIPFYIAAIIIGRDVGLGIAAVFIRYLSLPPPKTFWRYWDFSIPSAEVHPTMISKINTSLQMLYLGSMMIKPVFMLYLADRFGLETTNIFLTYIQYLEWTVATTTIWSGLSYVFSKNAVKFVK</sequence>
<dbReference type="PANTHER" id="PTHR14269:SF60">
    <property type="entry name" value="CARDIOLIPIN SYNTHASE (CMP-FORMING)"/>
    <property type="match status" value="1"/>
</dbReference>
<evidence type="ECO:0000256" key="6">
    <source>
        <dbReference type="ARBA" id="ARBA00023098"/>
    </source>
</evidence>
<keyword evidence="3 10" id="KW-0808">Transferase</keyword>
<dbReference type="GO" id="GO:0005739">
    <property type="term" value="C:mitochondrion"/>
    <property type="evidence" value="ECO:0007669"/>
    <property type="project" value="TreeGrafter"/>
</dbReference>
<name>A0AAV5R1C5_PICKL</name>
<evidence type="ECO:0000256" key="11">
    <source>
        <dbReference type="SAM" id="Phobius"/>
    </source>
</evidence>
<feature type="transmembrane region" description="Helical" evidence="11">
    <location>
        <begin position="314"/>
        <end position="330"/>
    </location>
</feature>
<comment type="similarity">
    <text evidence="10">Belongs to the CDP-alcohol phosphatidyltransferase class-I family.</text>
</comment>
<feature type="transmembrane region" description="Helical" evidence="11">
    <location>
        <begin position="277"/>
        <end position="294"/>
    </location>
</feature>
<evidence type="ECO:0000256" key="2">
    <source>
        <dbReference type="ARBA" id="ARBA00022516"/>
    </source>
</evidence>
<dbReference type="GO" id="GO:0016020">
    <property type="term" value="C:membrane"/>
    <property type="evidence" value="ECO:0007669"/>
    <property type="project" value="UniProtKB-SubCell"/>
</dbReference>
<keyword evidence="5 11" id="KW-1133">Transmembrane helix</keyword>
<keyword evidence="7 11" id="KW-0472">Membrane</keyword>
<keyword evidence="2" id="KW-0444">Lipid biosynthesis</keyword>
<evidence type="ECO:0000256" key="3">
    <source>
        <dbReference type="ARBA" id="ARBA00022679"/>
    </source>
</evidence>
<dbReference type="InterPro" id="IPR048254">
    <property type="entry name" value="CDP_ALCOHOL_P_TRANSF_CS"/>
</dbReference>
<protein>
    <submittedName>
        <fullName evidence="12">Cardiolipin synthase</fullName>
    </submittedName>
</protein>
<dbReference type="InterPro" id="IPR043130">
    <property type="entry name" value="CDP-OH_PTrfase_TM_dom"/>
</dbReference>
<gene>
    <name evidence="12" type="ORF">DAPK24_018610</name>
</gene>
<dbReference type="PROSITE" id="PS00379">
    <property type="entry name" value="CDP_ALCOHOL_P_TRANSF"/>
    <property type="match status" value="1"/>
</dbReference>
<keyword evidence="9" id="KW-1208">Phospholipid metabolism</keyword>
<evidence type="ECO:0000313" key="13">
    <source>
        <dbReference type="Proteomes" id="UP001378960"/>
    </source>
</evidence>
<keyword evidence="13" id="KW-1185">Reference proteome</keyword>
<evidence type="ECO:0000256" key="4">
    <source>
        <dbReference type="ARBA" id="ARBA00022692"/>
    </source>
</evidence>
<evidence type="ECO:0000256" key="5">
    <source>
        <dbReference type="ARBA" id="ARBA00022989"/>
    </source>
</evidence>
<reference evidence="12 13" key="1">
    <citation type="journal article" date="2023" name="Elife">
        <title>Identification of key yeast species and microbe-microbe interactions impacting larval growth of Drosophila in the wild.</title>
        <authorList>
            <person name="Mure A."/>
            <person name="Sugiura Y."/>
            <person name="Maeda R."/>
            <person name="Honda K."/>
            <person name="Sakurai N."/>
            <person name="Takahashi Y."/>
            <person name="Watada M."/>
            <person name="Katoh T."/>
            <person name="Gotoh A."/>
            <person name="Gotoh Y."/>
            <person name="Taniguchi I."/>
            <person name="Nakamura K."/>
            <person name="Hayashi T."/>
            <person name="Katayama T."/>
            <person name="Uemura T."/>
            <person name="Hattori Y."/>
        </authorList>
    </citation>
    <scope>NUCLEOTIDE SEQUENCE [LARGE SCALE GENOMIC DNA]</scope>
    <source>
        <strain evidence="12 13">PK-24</strain>
    </source>
</reference>
<dbReference type="Pfam" id="PF01066">
    <property type="entry name" value="CDP-OH_P_transf"/>
    <property type="match status" value="1"/>
</dbReference>
<dbReference type="GO" id="GO:0032049">
    <property type="term" value="P:cardiolipin biosynthetic process"/>
    <property type="evidence" value="ECO:0007669"/>
    <property type="project" value="TreeGrafter"/>
</dbReference>
<evidence type="ECO:0000256" key="8">
    <source>
        <dbReference type="ARBA" id="ARBA00023209"/>
    </source>
</evidence>
<dbReference type="FunFam" id="1.20.120.1760:FF:000017">
    <property type="entry name" value="Phosphatidyl synthase"/>
    <property type="match status" value="1"/>
</dbReference>
<evidence type="ECO:0000256" key="9">
    <source>
        <dbReference type="ARBA" id="ARBA00023264"/>
    </source>
</evidence>
<evidence type="ECO:0000256" key="1">
    <source>
        <dbReference type="ARBA" id="ARBA00004141"/>
    </source>
</evidence>